<evidence type="ECO:0000313" key="8">
    <source>
        <dbReference type="EMBL" id="KAG6930890.1"/>
    </source>
</evidence>
<feature type="non-terminal residue" evidence="8">
    <location>
        <position position="113"/>
    </location>
</feature>
<protein>
    <recommendedName>
        <fullName evidence="7">Reverse transcriptase RNase H-like domain-containing protein</fullName>
    </recommendedName>
</protein>
<sequence length="113" mass="12986">RECLAVKWAMEMLRYYLLGCRFVLVTDHAPLQWMQRNKEKNTRVTRWFLSLQPFQFRVQHRAGSRHGNADGLPRVHCLASQTAQPLGVEQGGGICGRPRQVGYRSLLEGKYTG</sequence>
<dbReference type="SUPFAM" id="SSF56672">
    <property type="entry name" value="DNA/RNA polymerases"/>
    <property type="match status" value="1"/>
</dbReference>
<evidence type="ECO:0000256" key="2">
    <source>
        <dbReference type="ARBA" id="ARBA00022695"/>
    </source>
</evidence>
<organism evidence="8 9">
    <name type="scientific">Chelydra serpentina</name>
    <name type="common">Snapping turtle</name>
    <name type="synonym">Testudo serpentina</name>
    <dbReference type="NCBI Taxonomy" id="8475"/>
    <lineage>
        <taxon>Eukaryota</taxon>
        <taxon>Metazoa</taxon>
        <taxon>Chordata</taxon>
        <taxon>Craniata</taxon>
        <taxon>Vertebrata</taxon>
        <taxon>Euteleostomi</taxon>
        <taxon>Archelosauria</taxon>
        <taxon>Testudinata</taxon>
        <taxon>Testudines</taxon>
        <taxon>Cryptodira</taxon>
        <taxon>Durocryptodira</taxon>
        <taxon>Americhelydia</taxon>
        <taxon>Chelydroidea</taxon>
        <taxon>Chelydridae</taxon>
        <taxon>Chelydra</taxon>
    </lineage>
</organism>
<dbReference type="Pfam" id="PF17917">
    <property type="entry name" value="RT_RNaseH"/>
    <property type="match status" value="1"/>
</dbReference>
<dbReference type="Proteomes" id="UP000765507">
    <property type="component" value="Unassembled WGS sequence"/>
</dbReference>
<dbReference type="GO" id="GO:0004519">
    <property type="term" value="F:endonuclease activity"/>
    <property type="evidence" value="ECO:0007669"/>
    <property type="project" value="UniProtKB-KW"/>
</dbReference>
<evidence type="ECO:0000256" key="3">
    <source>
        <dbReference type="ARBA" id="ARBA00022722"/>
    </source>
</evidence>
<dbReference type="PANTHER" id="PTHR37984:SF15">
    <property type="entry name" value="INTEGRASE CATALYTIC DOMAIN-CONTAINING PROTEIN"/>
    <property type="match status" value="1"/>
</dbReference>
<dbReference type="EMBL" id="JAHGAV010000134">
    <property type="protein sequence ID" value="KAG6930890.1"/>
    <property type="molecule type" value="Genomic_DNA"/>
</dbReference>
<evidence type="ECO:0000256" key="5">
    <source>
        <dbReference type="ARBA" id="ARBA00022801"/>
    </source>
</evidence>
<dbReference type="CDD" id="cd09274">
    <property type="entry name" value="RNase_HI_RT_Ty3"/>
    <property type="match status" value="1"/>
</dbReference>
<evidence type="ECO:0000313" key="9">
    <source>
        <dbReference type="Proteomes" id="UP000765507"/>
    </source>
</evidence>
<evidence type="ECO:0000256" key="4">
    <source>
        <dbReference type="ARBA" id="ARBA00022759"/>
    </source>
</evidence>
<dbReference type="PANTHER" id="PTHR37984">
    <property type="entry name" value="PROTEIN CBG26694"/>
    <property type="match status" value="1"/>
</dbReference>
<evidence type="ECO:0000256" key="6">
    <source>
        <dbReference type="ARBA" id="ARBA00022918"/>
    </source>
</evidence>
<keyword evidence="9" id="KW-1185">Reference proteome</keyword>
<dbReference type="OrthoDB" id="6772096at2759"/>
<keyword evidence="6" id="KW-0695">RNA-directed DNA polymerase</keyword>
<keyword evidence="1" id="KW-0808">Transferase</keyword>
<dbReference type="InterPro" id="IPR043502">
    <property type="entry name" value="DNA/RNA_pol_sf"/>
</dbReference>
<accession>A0A8T1SQG3</accession>
<reference evidence="8 9" key="1">
    <citation type="journal article" date="2020" name="G3 (Bethesda)">
        <title>Draft Genome of the Common Snapping Turtle, Chelydra serpentina, a Model for Phenotypic Plasticity in Reptiles.</title>
        <authorList>
            <person name="Das D."/>
            <person name="Singh S.K."/>
            <person name="Bierstedt J."/>
            <person name="Erickson A."/>
            <person name="Galli G.L.J."/>
            <person name="Crossley D.A. 2nd"/>
            <person name="Rhen T."/>
        </authorList>
    </citation>
    <scope>NUCLEOTIDE SEQUENCE [LARGE SCALE GENOMIC DNA]</scope>
    <source>
        <strain evidence="8">KW</strain>
    </source>
</reference>
<comment type="caution">
    <text evidence="8">The sequence shown here is derived from an EMBL/GenBank/DDBJ whole genome shotgun (WGS) entry which is preliminary data.</text>
</comment>
<evidence type="ECO:0000259" key="7">
    <source>
        <dbReference type="Pfam" id="PF17917"/>
    </source>
</evidence>
<keyword evidence="5" id="KW-0378">Hydrolase</keyword>
<keyword evidence="2" id="KW-0548">Nucleotidyltransferase</keyword>
<feature type="domain" description="Reverse transcriptase RNase H-like" evidence="7">
    <location>
        <begin position="1"/>
        <end position="54"/>
    </location>
</feature>
<gene>
    <name evidence="8" type="ORF">G0U57_002792</name>
</gene>
<dbReference type="GO" id="GO:0003964">
    <property type="term" value="F:RNA-directed DNA polymerase activity"/>
    <property type="evidence" value="ECO:0007669"/>
    <property type="project" value="UniProtKB-KW"/>
</dbReference>
<keyword evidence="4" id="KW-0255">Endonuclease</keyword>
<name>A0A8T1SQG3_CHESE</name>
<dbReference type="AlphaFoldDB" id="A0A8T1SQG3"/>
<keyword evidence="3" id="KW-0540">Nuclease</keyword>
<dbReference type="InterPro" id="IPR050951">
    <property type="entry name" value="Retrovirus_Pol_polyprotein"/>
</dbReference>
<dbReference type="InterPro" id="IPR041373">
    <property type="entry name" value="RT_RNaseH"/>
</dbReference>
<dbReference type="GO" id="GO:0016787">
    <property type="term" value="F:hydrolase activity"/>
    <property type="evidence" value="ECO:0007669"/>
    <property type="project" value="UniProtKB-KW"/>
</dbReference>
<feature type="non-terminal residue" evidence="8">
    <location>
        <position position="1"/>
    </location>
</feature>
<proteinExistence type="predicted"/>
<evidence type="ECO:0000256" key="1">
    <source>
        <dbReference type="ARBA" id="ARBA00022679"/>
    </source>
</evidence>